<evidence type="ECO:0000313" key="2">
    <source>
        <dbReference type="EMBL" id="MBY8889309.1"/>
    </source>
</evidence>
<protein>
    <submittedName>
        <fullName evidence="2">SH3 domain-containing protein</fullName>
    </submittedName>
</protein>
<dbReference type="EMBL" id="JAINVZ010000040">
    <property type="protein sequence ID" value="MBY8889309.1"/>
    <property type="molecule type" value="Genomic_DNA"/>
</dbReference>
<sequence length="123" mass="13277">MTVVWIRTVLAAALLTGFVLGSPDTAHALGAASRKPCGSYDPMPPVLAVKAAKLYEQPQRWAPVVGVLYGTDPMTVGANVGGWTQVIDRRTHVHGWISADYIGHPARICISAAQVHRDLDHKR</sequence>
<keyword evidence="3" id="KW-1185">Reference proteome</keyword>
<proteinExistence type="predicted"/>
<gene>
    <name evidence="2" type="ORF">K7472_31370</name>
</gene>
<keyword evidence="1" id="KW-0732">Signal</keyword>
<dbReference type="Proteomes" id="UP001198565">
    <property type="component" value="Unassembled WGS sequence"/>
</dbReference>
<feature type="chain" id="PRO_5045407205" evidence="1">
    <location>
        <begin position="29"/>
        <end position="123"/>
    </location>
</feature>
<accession>A0ABS7R342</accession>
<evidence type="ECO:0000256" key="1">
    <source>
        <dbReference type="SAM" id="SignalP"/>
    </source>
</evidence>
<reference evidence="2 3" key="1">
    <citation type="submission" date="2021-08" db="EMBL/GenBank/DDBJ databases">
        <title>Streptomyces sp. PTM05 isolated from lichen.</title>
        <authorList>
            <person name="Somphong A."/>
            <person name="Phongsopitanun W."/>
            <person name="Tanasupawat S."/>
        </authorList>
    </citation>
    <scope>NUCLEOTIDE SEQUENCE [LARGE SCALE GENOMIC DNA]</scope>
    <source>
        <strain evidence="2 3">Ptm05</strain>
    </source>
</reference>
<name>A0ABS7R342_9ACTN</name>
<evidence type="ECO:0000313" key="3">
    <source>
        <dbReference type="Proteomes" id="UP001198565"/>
    </source>
</evidence>
<organism evidence="2 3">
    <name type="scientific">Streptantibioticus parmotrematis</name>
    <dbReference type="NCBI Taxonomy" id="2873249"/>
    <lineage>
        <taxon>Bacteria</taxon>
        <taxon>Bacillati</taxon>
        <taxon>Actinomycetota</taxon>
        <taxon>Actinomycetes</taxon>
        <taxon>Kitasatosporales</taxon>
        <taxon>Streptomycetaceae</taxon>
        <taxon>Streptantibioticus</taxon>
    </lineage>
</organism>
<feature type="signal peptide" evidence="1">
    <location>
        <begin position="1"/>
        <end position="28"/>
    </location>
</feature>
<dbReference type="RefSeq" id="WP_222982511.1">
    <property type="nucleotide sequence ID" value="NZ_JAINVZ010000040.1"/>
</dbReference>
<comment type="caution">
    <text evidence="2">The sequence shown here is derived from an EMBL/GenBank/DDBJ whole genome shotgun (WGS) entry which is preliminary data.</text>
</comment>